<evidence type="ECO:0000256" key="2">
    <source>
        <dbReference type="ARBA" id="ARBA00022598"/>
    </source>
</evidence>
<keyword evidence="4" id="KW-0443">Lipid metabolism</keyword>
<gene>
    <name evidence="7" type="ORF">SAMN05216252_104432</name>
</gene>
<dbReference type="GO" id="GO:0016020">
    <property type="term" value="C:membrane"/>
    <property type="evidence" value="ECO:0007669"/>
    <property type="project" value="TreeGrafter"/>
</dbReference>
<dbReference type="EMBL" id="FZOF01000004">
    <property type="protein sequence ID" value="SNS28351.1"/>
    <property type="molecule type" value="Genomic_DNA"/>
</dbReference>
<dbReference type="AlphaFoldDB" id="A0A239D928"/>
<evidence type="ECO:0000259" key="6">
    <source>
        <dbReference type="Pfam" id="PF00501"/>
    </source>
</evidence>
<dbReference type="SUPFAM" id="SSF56801">
    <property type="entry name" value="Acetyl-CoA synthetase-like"/>
    <property type="match status" value="1"/>
</dbReference>
<keyword evidence="3" id="KW-0276">Fatty acid metabolism</keyword>
<evidence type="ECO:0000256" key="3">
    <source>
        <dbReference type="ARBA" id="ARBA00022832"/>
    </source>
</evidence>
<dbReference type="Pfam" id="PF23562">
    <property type="entry name" value="AMP-binding_C_3"/>
    <property type="match status" value="1"/>
</dbReference>
<dbReference type="Proteomes" id="UP000198280">
    <property type="component" value="Unassembled WGS sequence"/>
</dbReference>
<dbReference type="Pfam" id="PF00501">
    <property type="entry name" value="AMP-binding"/>
    <property type="match status" value="1"/>
</dbReference>
<dbReference type="PROSITE" id="PS00455">
    <property type="entry name" value="AMP_BINDING"/>
    <property type="match status" value="1"/>
</dbReference>
<dbReference type="PANTHER" id="PTHR43272">
    <property type="entry name" value="LONG-CHAIN-FATTY-ACID--COA LIGASE"/>
    <property type="match status" value="1"/>
</dbReference>
<protein>
    <recommendedName>
        <fullName evidence="5">Acyl-CoA synthetase</fullName>
    </recommendedName>
</protein>
<evidence type="ECO:0000256" key="1">
    <source>
        <dbReference type="ARBA" id="ARBA00006432"/>
    </source>
</evidence>
<evidence type="ECO:0000313" key="7">
    <source>
        <dbReference type="EMBL" id="SNS28351.1"/>
    </source>
</evidence>
<dbReference type="Gene3D" id="3.40.50.12780">
    <property type="entry name" value="N-terminal domain of ligase-like"/>
    <property type="match status" value="1"/>
</dbReference>
<comment type="similarity">
    <text evidence="1">Belongs to the ATP-dependent AMP-binding enzyme family.</text>
</comment>
<dbReference type="InterPro" id="IPR042099">
    <property type="entry name" value="ANL_N_sf"/>
</dbReference>
<accession>A0A239D928</accession>
<keyword evidence="2" id="KW-0436">Ligase</keyword>
<name>A0A239D928_9ACTN</name>
<dbReference type="InterPro" id="IPR020845">
    <property type="entry name" value="AMP-binding_CS"/>
</dbReference>
<dbReference type="GO" id="GO:0004467">
    <property type="term" value="F:long-chain fatty acid-CoA ligase activity"/>
    <property type="evidence" value="ECO:0007669"/>
    <property type="project" value="TreeGrafter"/>
</dbReference>
<dbReference type="PANTHER" id="PTHR43272:SF32">
    <property type="entry name" value="AMP-DEPENDENT SYNTHETASE_LIGASE DOMAIN-CONTAINING PROTEIN"/>
    <property type="match status" value="1"/>
</dbReference>
<dbReference type="InterPro" id="IPR000873">
    <property type="entry name" value="AMP-dep_synth/lig_dom"/>
</dbReference>
<proteinExistence type="inferred from homology"/>
<evidence type="ECO:0000256" key="4">
    <source>
        <dbReference type="ARBA" id="ARBA00023098"/>
    </source>
</evidence>
<keyword evidence="8" id="KW-1185">Reference proteome</keyword>
<evidence type="ECO:0000256" key="5">
    <source>
        <dbReference type="ARBA" id="ARBA00032875"/>
    </source>
</evidence>
<organism evidence="7 8">
    <name type="scientific">Actinacidiphila glaucinigra</name>
    <dbReference type="NCBI Taxonomy" id="235986"/>
    <lineage>
        <taxon>Bacteria</taxon>
        <taxon>Bacillati</taxon>
        <taxon>Actinomycetota</taxon>
        <taxon>Actinomycetes</taxon>
        <taxon>Kitasatosporales</taxon>
        <taxon>Streptomycetaceae</taxon>
        <taxon>Actinacidiphila</taxon>
    </lineage>
</organism>
<dbReference type="RefSeq" id="WP_089223511.1">
    <property type="nucleotide sequence ID" value="NZ_FZOF01000004.1"/>
</dbReference>
<dbReference type="CDD" id="cd05907">
    <property type="entry name" value="VL_LC_FACS_like"/>
    <property type="match status" value="1"/>
</dbReference>
<reference evidence="7 8" key="1">
    <citation type="submission" date="2017-06" db="EMBL/GenBank/DDBJ databases">
        <authorList>
            <person name="Kim H.J."/>
            <person name="Triplett B.A."/>
        </authorList>
    </citation>
    <scope>NUCLEOTIDE SEQUENCE [LARGE SCALE GENOMIC DNA]</scope>
    <source>
        <strain evidence="7 8">CGMCC 4.1858</strain>
    </source>
</reference>
<sequence>MREFSLPPRAAELRSGGLADSVYETADRRPDAAVLARRDGHGGDRWREVGAAAFRDEVAELARGLVAEGIRFGEPVAVMARTRYEWTLFSYALWSVGARIVPVYPTSSAEQVRWILADSGAVAIVVEHEDHAMTVGAVCDTLPALRRIWQLDAGCVPWLAALGRQVHPVLLDQLRWAVEPQSVAVIAYTSGTTGPPRGCLITHANLAAECDTLLAGYGSIFAPPGVRPSVLAFLPMSHIYGLMVTTCAVRGGVLLGHQPDLAPGELLPAFRSFRPTILLAVPYVYEKIIQGARNAAARGGKGHVFDRAADVAVRYAEAVERHALGSGPGPGPLLRAAHSAFERLVYARIREVLGGRVNYTVSGGSPLGRELSLLFAGAGLTIHDGYGLTETTAAVTAQPLGKVRFGTVGRPLPGSAVRIAPDGEVLVRGATVFAGYHADPVANQQVWRRGGWMATGDMGSLDPDGYLTITGRKKDIIITSGGKSVAPLVLEERLRAHPLVSQCIVVGDNRPFVAALITLDREAVQLRTAMAEPDVHAEVQRAVSMANAAVSRAESIRAFRILPHEFSVENGMLTPSLKLRRNSIVSEYASQIESIYASPAS</sequence>
<dbReference type="OrthoDB" id="5240489at2"/>
<evidence type="ECO:0000313" key="8">
    <source>
        <dbReference type="Proteomes" id="UP000198280"/>
    </source>
</evidence>
<feature type="domain" description="AMP-dependent synthetase/ligase" evidence="6">
    <location>
        <begin position="24"/>
        <end position="437"/>
    </location>
</feature>